<keyword evidence="2" id="KW-1133">Transmembrane helix</keyword>
<evidence type="ECO:0000256" key="2">
    <source>
        <dbReference type="SAM" id="Phobius"/>
    </source>
</evidence>
<feature type="transmembrane region" description="Helical" evidence="2">
    <location>
        <begin position="43"/>
        <end position="66"/>
    </location>
</feature>
<organism evidence="3 4">
    <name type="scientific">Fulvivirga imtechensis AK7</name>
    <dbReference type="NCBI Taxonomy" id="1237149"/>
    <lineage>
        <taxon>Bacteria</taxon>
        <taxon>Pseudomonadati</taxon>
        <taxon>Bacteroidota</taxon>
        <taxon>Cytophagia</taxon>
        <taxon>Cytophagales</taxon>
        <taxon>Fulvivirgaceae</taxon>
        <taxon>Fulvivirga</taxon>
    </lineage>
</organism>
<evidence type="ECO:0000313" key="4">
    <source>
        <dbReference type="Proteomes" id="UP000011135"/>
    </source>
</evidence>
<feature type="transmembrane region" description="Helical" evidence="2">
    <location>
        <begin position="72"/>
        <end position="89"/>
    </location>
</feature>
<keyword evidence="4" id="KW-1185">Reference proteome</keyword>
<dbReference type="EMBL" id="AMZN01000044">
    <property type="protein sequence ID" value="ELR71185.1"/>
    <property type="molecule type" value="Genomic_DNA"/>
</dbReference>
<dbReference type="Proteomes" id="UP000011135">
    <property type="component" value="Unassembled WGS sequence"/>
</dbReference>
<dbReference type="eggNOG" id="COG4192">
    <property type="taxonomic scope" value="Bacteria"/>
</dbReference>
<keyword evidence="2" id="KW-0812">Transmembrane</keyword>
<keyword evidence="1" id="KW-0175">Coiled coil</keyword>
<dbReference type="STRING" id="1237149.C900_02989"/>
<feature type="transmembrane region" description="Helical" evidence="2">
    <location>
        <begin position="110"/>
        <end position="128"/>
    </location>
</feature>
<dbReference type="RefSeq" id="WP_009580326.1">
    <property type="nucleotide sequence ID" value="NZ_AMZN01000044.1"/>
</dbReference>
<sequence length="394" mass="45434">MENHKAESENIAHIKPLMRFFLFCSAANQNILKRCPSSERHKYAGVGATVFFTGLLAALSGGYAIFTVFNSTFIAVALGIFWGLLIFNLDRFIVSTIKKNDRKLDQWKQVIPRLLLAVFLAVIISKPLELKIFEQEITERLHYTGVQKIENIDALYEQKVDKHRQAIQQLKEATEQKFDVREKYYEEYKCECEGTCGTGEKGVGSECLRKEKKYLKADEEYKLAKTENDKEISILRTTVEELNLEREEYKEELQASFASGLLARLQALGELPPGPSWAIVLLLICIEIAPILTKLLSPYGPYDHLLKIVEYEYEIDEISTINLRNQKLNNQLTLMAGIEQEKVEQQIVHNKQTLKLIEEAQEELIREQLAIWVEKEKRKLREEAQQEKIYAGSK</sequence>
<evidence type="ECO:0008006" key="5">
    <source>
        <dbReference type="Google" id="ProtNLM"/>
    </source>
</evidence>
<evidence type="ECO:0000256" key="1">
    <source>
        <dbReference type="SAM" id="Coils"/>
    </source>
</evidence>
<protein>
    <recommendedName>
        <fullName evidence="5">DUF4407 domain-containing protein</fullName>
    </recommendedName>
</protein>
<dbReference type="OrthoDB" id="594406at2"/>
<name>L8JQQ1_9BACT</name>
<dbReference type="InterPro" id="IPR025519">
    <property type="entry name" value="DUF4407"/>
</dbReference>
<feature type="coiled-coil region" evidence="1">
    <location>
        <begin position="232"/>
        <end position="259"/>
    </location>
</feature>
<reference evidence="3 4" key="1">
    <citation type="submission" date="2012-12" db="EMBL/GenBank/DDBJ databases">
        <title>Genome assembly of Fulvivirga imtechensis AK7.</title>
        <authorList>
            <person name="Nupur N."/>
            <person name="Khatri I."/>
            <person name="Kumar R."/>
            <person name="Subramanian S."/>
            <person name="Pinnaka A."/>
        </authorList>
    </citation>
    <scope>NUCLEOTIDE SEQUENCE [LARGE SCALE GENOMIC DNA]</scope>
    <source>
        <strain evidence="3 4">AK7</strain>
    </source>
</reference>
<keyword evidence="2" id="KW-0472">Membrane</keyword>
<gene>
    <name evidence="3" type="ORF">C900_02989</name>
</gene>
<dbReference type="Pfam" id="PF14362">
    <property type="entry name" value="DUF4407"/>
    <property type="match status" value="1"/>
</dbReference>
<dbReference type="AlphaFoldDB" id="L8JQQ1"/>
<accession>L8JQQ1</accession>
<comment type="caution">
    <text evidence="3">The sequence shown here is derived from an EMBL/GenBank/DDBJ whole genome shotgun (WGS) entry which is preliminary data.</text>
</comment>
<proteinExistence type="predicted"/>
<dbReference type="PATRIC" id="fig|1237149.3.peg.2745"/>
<feature type="coiled-coil region" evidence="1">
    <location>
        <begin position="153"/>
        <end position="183"/>
    </location>
</feature>
<evidence type="ECO:0000313" key="3">
    <source>
        <dbReference type="EMBL" id="ELR71185.1"/>
    </source>
</evidence>